<feature type="transmembrane region" description="Helical" evidence="6">
    <location>
        <begin position="629"/>
        <end position="647"/>
    </location>
</feature>
<dbReference type="EMBL" id="JFKA01000009">
    <property type="protein sequence ID" value="OSQ36744.1"/>
    <property type="molecule type" value="Genomic_DNA"/>
</dbReference>
<evidence type="ECO:0000259" key="7">
    <source>
        <dbReference type="PROSITE" id="PS50850"/>
    </source>
</evidence>
<feature type="transmembrane region" description="Helical" evidence="6">
    <location>
        <begin position="17"/>
        <end position="38"/>
    </location>
</feature>
<evidence type="ECO:0000313" key="9">
    <source>
        <dbReference type="Proteomes" id="UP000193391"/>
    </source>
</evidence>
<keyword evidence="9" id="KW-1185">Reference proteome</keyword>
<evidence type="ECO:0000256" key="2">
    <source>
        <dbReference type="ARBA" id="ARBA00022475"/>
    </source>
</evidence>
<dbReference type="GO" id="GO:0005886">
    <property type="term" value="C:plasma membrane"/>
    <property type="evidence" value="ECO:0007669"/>
    <property type="project" value="UniProtKB-SubCell"/>
</dbReference>
<feature type="transmembrane region" description="Helical" evidence="6">
    <location>
        <begin position="261"/>
        <end position="280"/>
    </location>
</feature>
<evidence type="ECO:0000256" key="6">
    <source>
        <dbReference type="SAM" id="Phobius"/>
    </source>
</evidence>
<keyword evidence="2" id="KW-1003">Cell membrane</keyword>
<evidence type="ECO:0000256" key="1">
    <source>
        <dbReference type="ARBA" id="ARBA00004651"/>
    </source>
</evidence>
<dbReference type="Gene3D" id="1.20.1250.20">
    <property type="entry name" value="MFS general substrate transporter like domains"/>
    <property type="match status" value="1"/>
</dbReference>
<feature type="transmembrane region" description="Helical" evidence="6">
    <location>
        <begin position="504"/>
        <end position="523"/>
    </location>
</feature>
<dbReference type="InterPro" id="IPR036259">
    <property type="entry name" value="MFS_trans_sf"/>
</dbReference>
<feature type="transmembrane region" description="Helical" evidence="6">
    <location>
        <begin position="422"/>
        <end position="440"/>
    </location>
</feature>
<feature type="transmembrane region" description="Helical" evidence="6">
    <location>
        <begin position="300"/>
        <end position="320"/>
    </location>
</feature>
<dbReference type="SUPFAM" id="SSF103473">
    <property type="entry name" value="MFS general substrate transporter"/>
    <property type="match status" value="1"/>
</dbReference>
<evidence type="ECO:0000256" key="5">
    <source>
        <dbReference type="ARBA" id="ARBA00023136"/>
    </source>
</evidence>
<name>A0A1Y2KXP7_9PROT</name>
<protein>
    <recommendedName>
        <fullName evidence="7">Major facilitator superfamily (MFS) profile domain-containing protein</fullName>
    </recommendedName>
</protein>
<evidence type="ECO:0000256" key="4">
    <source>
        <dbReference type="ARBA" id="ARBA00022989"/>
    </source>
</evidence>
<dbReference type="InterPro" id="IPR020846">
    <property type="entry name" value="MFS_dom"/>
</dbReference>
<keyword evidence="5 6" id="KW-0472">Membrane</keyword>
<dbReference type="PROSITE" id="PS50850">
    <property type="entry name" value="MFS"/>
    <property type="match status" value="1"/>
</dbReference>
<evidence type="ECO:0000256" key="3">
    <source>
        <dbReference type="ARBA" id="ARBA00022692"/>
    </source>
</evidence>
<keyword evidence="3 6" id="KW-0812">Transmembrane</keyword>
<sequence length="667" mass="70265">MTEAHVRARTGLLPKGTIWVLLLVSVIALFIALIGISWRAADLAREDLRGETVKKATIEAQVLAEKIDRAISLGIPLDGIVGFGDLVTGMQQGDPDLLFGAIVSAEGQILFSGGLASSEFSQSLSSPSGDEKQSRFILTRIPLELTTAATGDTTTPPGLVIGHDRAALMRPLTDNLFDIGIILLIALALSFELMLLVLTVNVTLPVKVASRVLANIHARKFTLLHGQSSRDDIGLFMGRINSLVTSTAQKAGITPHSEREVRLVGVRLLAFMFILAEELARPIMPTYFNELSAHTMGGQLGAGTVMAVHLLMVAIAMPLCSLVQGKVGSLRMYLIGAFLATVGLLGTAGAVGFWDLIVWRALSGLGYATTFVACQSYVLDATNDQNRTQGTAMMVSGIMLADICGPAVGGIIAGFFGAEFTFAMGAGVAVVAVALAFFLMDSKVRGDKAPPVPTRAAFAALLKNRPLQILVLFAAMPAKLILSAFLYYLVPVLLLQDGATIAEIGRVIMLYGLVALLSGWFAARWTDRSKKETRAVGIGGVVTAVGLLMAGLYPIDIVVAIAVGMLGLAQATSIPAQVSASLKLSRDFTDKHGTGPVLAVLRLAERFGGATGPLIAATLVHYFSAGQAILYLGCGAAICIVCFEVLIGRMPVDQNHDTPSAKSEAAQ</sequence>
<accession>A0A1Y2KXP7</accession>
<dbReference type="Pfam" id="PF07690">
    <property type="entry name" value="MFS_1"/>
    <property type="match status" value="1"/>
</dbReference>
<dbReference type="GO" id="GO:0022857">
    <property type="term" value="F:transmembrane transporter activity"/>
    <property type="evidence" value="ECO:0007669"/>
    <property type="project" value="InterPro"/>
</dbReference>
<keyword evidence="4 6" id="KW-1133">Transmembrane helix</keyword>
<dbReference type="STRING" id="1293891.TMES_16840"/>
<organism evidence="8 9">
    <name type="scientific">Thalassospira mesophila</name>
    <dbReference type="NCBI Taxonomy" id="1293891"/>
    <lineage>
        <taxon>Bacteria</taxon>
        <taxon>Pseudomonadati</taxon>
        <taxon>Pseudomonadota</taxon>
        <taxon>Alphaproteobacteria</taxon>
        <taxon>Rhodospirillales</taxon>
        <taxon>Thalassospiraceae</taxon>
        <taxon>Thalassospira</taxon>
    </lineage>
</organism>
<dbReference type="AlphaFoldDB" id="A0A1Y2KXP7"/>
<gene>
    <name evidence="8" type="ORF">TMES_16840</name>
</gene>
<feature type="transmembrane region" description="Helical" evidence="6">
    <location>
        <begin position="332"/>
        <end position="351"/>
    </location>
</feature>
<feature type="transmembrane region" description="Helical" evidence="6">
    <location>
        <begin position="535"/>
        <end position="553"/>
    </location>
</feature>
<comment type="caution">
    <text evidence="8">The sequence shown here is derived from an EMBL/GenBank/DDBJ whole genome shotgun (WGS) entry which is preliminary data.</text>
</comment>
<dbReference type="Proteomes" id="UP000193391">
    <property type="component" value="Unassembled WGS sequence"/>
</dbReference>
<dbReference type="InterPro" id="IPR050189">
    <property type="entry name" value="MFS_Efflux_Transporters"/>
</dbReference>
<dbReference type="InterPro" id="IPR011701">
    <property type="entry name" value="MFS"/>
</dbReference>
<feature type="transmembrane region" description="Helical" evidence="6">
    <location>
        <begin position="391"/>
        <end position="416"/>
    </location>
</feature>
<evidence type="ECO:0000313" key="8">
    <source>
        <dbReference type="EMBL" id="OSQ36744.1"/>
    </source>
</evidence>
<reference evidence="8 9" key="1">
    <citation type="submission" date="2014-03" db="EMBL/GenBank/DDBJ databases">
        <title>The draft genome sequence of Thalassospira mesophila JCM 18969.</title>
        <authorList>
            <person name="Lai Q."/>
            <person name="Shao Z."/>
        </authorList>
    </citation>
    <scope>NUCLEOTIDE SEQUENCE [LARGE SCALE GENOMIC DNA]</scope>
    <source>
        <strain evidence="8 9">JCM 18969</strain>
    </source>
</reference>
<feature type="domain" description="Major facilitator superfamily (MFS) profile" evidence="7">
    <location>
        <begin position="262"/>
        <end position="651"/>
    </location>
</feature>
<feature type="transmembrane region" description="Helical" evidence="6">
    <location>
        <begin position="469"/>
        <end position="489"/>
    </location>
</feature>
<dbReference type="PANTHER" id="PTHR43124">
    <property type="entry name" value="PURINE EFFLUX PUMP PBUE"/>
    <property type="match status" value="1"/>
</dbReference>
<dbReference type="PANTHER" id="PTHR43124:SF3">
    <property type="entry name" value="CHLORAMPHENICOL EFFLUX PUMP RV0191"/>
    <property type="match status" value="1"/>
</dbReference>
<feature type="transmembrane region" description="Helical" evidence="6">
    <location>
        <begin position="357"/>
        <end position="379"/>
    </location>
</feature>
<comment type="subcellular location">
    <subcellularLocation>
        <location evidence="1">Cell membrane</location>
        <topology evidence="1">Multi-pass membrane protein</topology>
    </subcellularLocation>
</comment>
<dbReference type="OrthoDB" id="7786710at2"/>
<proteinExistence type="predicted"/>
<feature type="transmembrane region" description="Helical" evidence="6">
    <location>
        <begin position="179"/>
        <end position="204"/>
    </location>
</feature>
<dbReference type="RefSeq" id="WP_085584706.1">
    <property type="nucleotide sequence ID" value="NZ_JFKA01000009.1"/>
</dbReference>